<keyword evidence="2" id="KW-1185">Reference proteome</keyword>
<evidence type="ECO:0000313" key="1">
    <source>
        <dbReference type="EMBL" id="KAG5605083.1"/>
    </source>
</evidence>
<evidence type="ECO:0000313" key="2">
    <source>
        <dbReference type="Proteomes" id="UP000824120"/>
    </source>
</evidence>
<comment type="caution">
    <text evidence="1">The sequence shown here is derived from an EMBL/GenBank/DDBJ whole genome shotgun (WGS) entry which is preliminary data.</text>
</comment>
<dbReference type="Proteomes" id="UP000824120">
    <property type="component" value="Chromosome 5"/>
</dbReference>
<dbReference type="AlphaFoldDB" id="A0A9J5YWI4"/>
<proteinExistence type="predicted"/>
<name>A0A9J5YWI4_SOLCO</name>
<sequence length="120" mass="14927">MPYGCGWWRNMFKSWKSSFAIFRVKRNFISKEDDSPTSREPLRWRRFFEFERKVRNRGGEQWVFYAKSYYEMFLKRENVVLPYQSIQMPKIPRKVYSFTWLAAMKRKKVTYVDWCLMCKD</sequence>
<reference evidence="1 2" key="1">
    <citation type="submission" date="2020-09" db="EMBL/GenBank/DDBJ databases">
        <title>De no assembly of potato wild relative species, Solanum commersonii.</title>
        <authorList>
            <person name="Cho K."/>
        </authorList>
    </citation>
    <scope>NUCLEOTIDE SEQUENCE [LARGE SCALE GENOMIC DNA]</scope>
    <source>
        <strain evidence="1">LZ3.2</strain>
        <tissue evidence="1">Leaf</tissue>
    </source>
</reference>
<dbReference type="EMBL" id="JACXVP010000005">
    <property type="protein sequence ID" value="KAG5605083.1"/>
    <property type="molecule type" value="Genomic_DNA"/>
</dbReference>
<accession>A0A9J5YWI4</accession>
<protein>
    <submittedName>
        <fullName evidence="1">Uncharacterized protein</fullName>
    </submittedName>
</protein>
<organism evidence="1 2">
    <name type="scientific">Solanum commersonii</name>
    <name type="common">Commerson's wild potato</name>
    <name type="synonym">Commerson's nightshade</name>
    <dbReference type="NCBI Taxonomy" id="4109"/>
    <lineage>
        <taxon>Eukaryota</taxon>
        <taxon>Viridiplantae</taxon>
        <taxon>Streptophyta</taxon>
        <taxon>Embryophyta</taxon>
        <taxon>Tracheophyta</taxon>
        <taxon>Spermatophyta</taxon>
        <taxon>Magnoliopsida</taxon>
        <taxon>eudicotyledons</taxon>
        <taxon>Gunneridae</taxon>
        <taxon>Pentapetalae</taxon>
        <taxon>asterids</taxon>
        <taxon>lamiids</taxon>
        <taxon>Solanales</taxon>
        <taxon>Solanaceae</taxon>
        <taxon>Solanoideae</taxon>
        <taxon>Solaneae</taxon>
        <taxon>Solanum</taxon>
    </lineage>
</organism>
<gene>
    <name evidence="1" type="ORF">H5410_026575</name>
</gene>